<keyword evidence="7" id="KW-0813">Transport</keyword>
<evidence type="ECO:0000313" key="12">
    <source>
        <dbReference type="Proteomes" id="UP000315344"/>
    </source>
</evidence>
<feature type="compositionally biased region" description="Pro residues" evidence="8">
    <location>
        <begin position="389"/>
        <end position="407"/>
    </location>
</feature>
<feature type="transmembrane region" description="Helical" evidence="7">
    <location>
        <begin position="191"/>
        <end position="212"/>
    </location>
</feature>
<feature type="compositionally biased region" description="Basic and acidic residues" evidence="8">
    <location>
        <begin position="416"/>
        <end position="440"/>
    </location>
</feature>
<protein>
    <recommendedName>
        <fullName evidence="7">Small-conductance mechanosensitive channel</fullName>
    </recommendedName>
</protein>
<dbReference type="Gene3D" id="2.30.30.60">
    <property type="match status" value="1"/>
</dbReference>
<dbReference type="InterPro" id="IPR007055">
    <property type="entry name" value="BON_dom"/>
</dbReference>
<evidence type="ECO:0000256" key="4">
    <source>
        <dbReference type="ARBA" id="ARBA00022692"/>
    </source>
</evidence>
<feature type="domain" description="BON" evidence="10">
    <location>
        <begin position="38"/>
        <end position="104"/>
    </location>
</feature>
<evidence type="ECO:0000259" key="10">
    <source>
        <dbReference type="PROSITE" id="PS50914"/>
    </source>
</evidence>
<dbReference type="AlphaFoldDB" id="A0A533I8H8"/>
<comment type="subunit">
    <text evidence="7">Homoheptamer.</text>
</comment>
<evidence type="ECO:0000256" key="5">
    <source>
        <dbReference type="ARBA" id="ARBA00022989"/>
    </source>
</evidence>
<gene>
    <name evidence="11" type="ORF">DI616_05515</name>
</gene>
<keyword evidence="9" id="KW-0732">Signal</keyword>
<dbReference type="GO" id="GO:0005886">
    <property type="term" value="C:plasma membrane"/>
    <property type="evidence" value="ECO:0007669"/>
    <property type="project" value="UniProtKB-SubCell"/>
</dbReference>
<dbReference type="PANTHER" id="PTHR30221">
    <property type="entry name" value="SMALL-CONDUCTANCE MECHANOSENSITIVE CHANNEL"/>
    <property type="match status" value="1"/>
</dbReference>
<dbReference type="SUPFAM" id="SSF82861">
    <property type="entry name" value="Mechanosensitive channel protein MscS (YggB), transmembrane region"/>
    <property type="match status" value="1"/>
</dbReference>
<keyword evidence="5 7" id="KW-1133">Transmembrane helix</keyword>
<dbReference type="SUPFAM" id="SSF82689">
    <property type="entry name" value="Mechanosensitive channel protein MscS (YggB), C-terminal domain"/>
    <property type="match status" value="1"/>
</dbReference>
<dbReference type="Gene3D" id="3.30.1340.30">
    <property type="match status" value="1"/>
</dbReference>
<dbReference type="InterPro" id="IPR006685">
    <property type="entry name" value="MscS_channel_2nd"/>
</dbReference>
<dbReference type="Pfam" id="PF21082">
    <property type="entry name" value="MS_channel_3rd"/>
    <property type="match status" value="1"/>
</dbReference>
<sequence>MRAAFLAAALATLPSALLAQEAAGQPEGTIAVTPDARTDSAIRDRIEDILSGLDGYSDVTVQVDAGIVTLGGTVLDGAAQERLDRLVSRIDGVVEIENQVQETTDLGARLAPVAQRFGDRMLQLVAFLPLLGVAIVVALLIGWIGNRIARLRRPWDRIAANPFIAEILRTAIRLVFWIAAVVVSLDILGATALLGTFLGAAGIIGIALGFAVRDTVENFIASVMLSLRQPFRPNDLVEIEGSTGRVISLTSRATTLLSLDGNHIRIPNATVFKAVITNFTRHPERRFVFDLGVDAGSDLSAVRELGLKTLQSLDFVLAAPAPAVWVDNVGDSNVVMRFSGWVTQAGAEFNKARGEAIRIVKEMLEAEGYGLPEPIYRVRLEQMDDSAPPAVPAPVETPAPRPAPELPPSEIEPDATIDHMVEVGKHEGERNLLSEDAPRE</sequence>
<evidence type="ECO:0000313" key="11">
    <source>
        <dbReference type="EMBL" id="TKW67869.1"/>
    </source>
</evidence>
<reference evidence="11 12" key="1">
    <citation type="journal article" date="2017" name="Nat. Commun.">
        <title>In situ click chemistry generation of cyclooxygenase-2 inhibitors.</title>
        <authorList>
            <person name="Bhardwaj A."/>
            <person name="Kaur J."/>
            <person name="Wuest M."/>
            <person name="Wuest F."/>
        </authorList>
    </citation>
    <scope>NUCLEOTIDE SEQUENCE [LARGE SCALE GENOMIC DNA]</scope>
    <source>
        <strain evidence="11">S2_012_000_R3_94</strain>
    </source>
</reference>
<dbReference type="Gene3D" id="1.10.287.1260">
    <property type="match status" value="1"/>
</dbReference>
<feature type="transmembrane region" description="Helical" evidence="7">
    <location>
        <begin position="167"/>
        <end position="185"/>
    </location>
</feature>
<keyword evidence="4 7" id="KW-0812">Transmembrane</keyword>
<dbReference type="PANTHER" id="PTHR30221:SF1">
    <property type="entry name" value="SMALL-CONDUCTANCE MECHANOSENSITIVE CHANNEL"/>
    <property type="match status" value="1"/>
</dbReference>
<dbReference type="GO" id="GO:0008381">
    <property type="term" value="F:mechanosensitive monoatomic ion channel activity"/>
    <property type="evidence" value="ECO:0007669"/>
    <property type="project" value="InterPro"/>
</dbReference>
<comment type="function">
    <text evidence="7">Mechanosensitive channel that participates in the regulation of osmotic pressure changes within the cell, opening in response to stretch forces in the membrane lipid bilayer, without the need for other proteins. Contributes to normal resistance to hypoosmotic shock. Forms an ion channel of 1.0 nanosiemens conductance with a slight preference for anions.</text>
</comment>
<evidence type="ECO:0000256" key="8">
    <source>
        <dbReference type="SAM" id="MobiDB-lite"/>
    </source>
</evidence>
<keyword evidence="3" id="KW-1003">Cell membrane</keyword>
<feature type="chain" id="PRO_5022033098" description="Small-conductance mechanosensitive channel" evidence="9">
    <location>
        <begin position="20"/>
        <end position="440"/>
    </location>
</feature>
<comment type="caution">
    <text evidence="11">The sequence shown here is derived from an EMBL/GenBank/DDBJ whole genome shotgun (WGS) entry which is preliminary data.</text>
</comment>
<keyword evidence="7" id="KW-0997">Cell inner membrane</keyword>
<proteinExistence type="inferred from homology"/>
<dbReference type="InterPro" id="IPR023408">
    <property type="entry name" value="MscS_beta-dom_sf"/>
</dbReference>
<comment type="subcellular location">
    <subcellularLocation>
        <location evidence="7">Cell inner membrane</location>
        <topology evidence="7">Multi-pass membrane protein</topology>
    </subcellularLocation>
    <subcellularLocation>
        <location evidence="1">Cell membrane</location>
        <topology evidence="1">Multi-pass membrane protein</topology>
    </subcellularLocation>
</comment>
<dbReference type="Proteomes" id="UP000315344">
    <property type="component" value="Unassembled WGS sequence"/>
</dbReference>
<dbReference type="Pfam" id="PF00924">
    <property type="entry name" value="MS_channel_2nd"/>
    <property type="match status" value="1"/>
</dbReference>
<dbReference type="InterPro" id="IPR045275">
    <property type="entry name" value="MscS_archaea/bacteria_type"/>
</dbReference>
<dbReference type="InterPro" id="IPR011066">
    <property type="entry name" value="MscS_channel_C_sf"/>
</dbReference>
<comment type="similarity">
    <text evidence="2 7">Belongs to the MscS (TC 1.A.23) family.</text>
</comment>
<feature type="transmembrane region" description="Helical" evidence="7">
    <location>
        <begin position="124"/>
        <end position="146"/>
    </location>
</feature>
<feature type="signal peptide" evidence="9">
    <location>
        <begin position="1"/>
        <end position="19"/>
    </location>
</feature>
<keyword evidence="7" id="KW-0407">Ion channel</keyword>
<dbReference type="SUPFAM" id="SSF50182">
    <property type="entry name" value="Sm-like ribonucleoproteins"/>
    <property type="match status" value="1"/>
</dbReference>
<dbReference type="InterPro" id="IPR011014">
    <property type="entry name" value="MscS_channel_TM-2"/>
</dbReference>
<evidence type="ECO:0000256" key="9">
    <source>
        <dbReference type="SAM" id="SignalP"/>
    </source>
</evidence>
<evidence type="ECO:0000256" key="1">
    <source>
        <dbReference type="ARBA" id="ARBA00004651"/>
    </source>
</evidence>
<dbReference type="Pfam" id="PF04972">
    <property type="entry name" value="BON"/>
    <property type="match status" value="1"/>
</dbReference>
<comment type="caution">
    <text evidence="7">Lacks conserved residue(s) required for the propagation of feature annotation.</text>
</comment>
<dbReference type="InterPro" id="IPR049278">
    <property type="entry name" value="MS_channel_C"/>
</dbReference>
<keyword evidence="6 7" id="KW-0472">Membrane</keyword>
<feature type="region of interest" description="Disordered" evidence="8">
    <location>
        <begin position="386"/>
        <end position="440"/>
    </location>
</feature>
<evidence type="ECO:0000256" key="2">
    <source>
        <dbReference type="ARBA" id="ARBA00008017"/>
    </source>
</evidence>
<dbReference type="PROSITE" id="PS50914">
    <property type="entry name" value="BON"/>
    <property type="match status" value="1"/>
</dbReference>
<keyword evidence="7" id="KW-0406">Ion transport</keyword>
<dbReference type="EMBL" id="VAFL01000003">
    <property type="protein sequence ID" value="TKW67869.1"/>
    <property type="molecule type" value="Genomic_DNA"/>
</dbReference>
<evidence type="ECO:0000256" key="3">
    <source>
        <dbReference type="ARBA" id="ARBA00022475"/>
    </source>
</evidence>
<dbReference type="InterPro" id="IPR010920">
    <property type="entry name" value="LSM_dom_sf"/>
</dbReference>
<evidence type="ECO:0000256" key="7">
    <source>
        <dbReference type="RuleBase" id="RU369025"/>
    </source>
</evidence>
<dbReference type="Gene3D" id="3.30.70.100">
    <property type="match status" value="1"/>
</dbReference>
<evidence type="ECO:0000256" key="6">
    <source>
        <dbReference type="ARBA" id="ARBA00023136"/>
    </source>
</evidence>
<accession>A0A533I8H8</accession>
<organism evidence="11 12">
    <name type="scientific">Paracoccus denitrificans</name>
    <dbReference type="NCBI Taxonomy" id="266"/>
    <lineage>
        <taxon>Bacteria</taxon>
        <taxon>Pseudomonadati</taxon>
        <taxon>Pseudomonadota</taxon>
        <taxon>Alphaproteobacteria</taxon>
        <taxon>Rhodobacterales</taxon>
        <taxon>Paracoccaceae</taxon>
        <taxon>Paracoccus</taxon>
    </lineage>
</organism>
<name>A0A533I8H8_PARDE</name>